<protein>
    <submittedName>
        <fullName evidence="1">Uncharacterized protein</fullName>
    </submittedName>
</protein>
<sequence length="333" mass="37469">MSQPMSPHYLYCFLPVKGKAFTIAMNIFSSLYLWHHILARQADRDWLEPAIRAAPSWQQPYTTVARRLITEGHIDLLSLCKGSCPELPSWAPNWSQRVRSTWSGLESQGSSQRGTQLFHAGGDTVFDVDSGPDHDVYLTVAGYSVDTIREIGSIWAADLDDAFDWVAAKTILNEIEVFLARSAYYSEERKEEGKWRIPIGDKELGGLGSHRRATEASRSGWSTMRRAMETINPEGMYNSPEKISFLGMMNYMHESRPFISDLGYVGLCPAGAGPGDTIFIPAGGHVPYIIRCAGTQENLQQWRLLSESFVYSIMDNELGLERLDSSITRYQLR</sequence>
<dbReference type="Proteomes" id="UP001148629">
    <property type="component" value="Unassembled WGS sequence"/>
</dbReference>
<evidence type="ECO:0000313" key="2">
    <source>
        <dbReference type="Proteomes" id="UP001148629"/>
    </source>
</evidence>
<accession>A0ACC1RNG2</accession>
<name>A0ACC1RNG2_9HYPO</name>
<reference evidence="1" key="1">
    <citation type="submission" date="2022-08" db="EMBL/GenBank/DDBJ databases">
        <title>Genome Sequence of Fusarium decemcellulare.</title>
        <authorList>
            <person name="Buettner E."/>
        </authorList>
    </citation>
    <scope>NUCLEOTIDE SEQUENCE</scope>
    <source>
        <strain evidence="1">Babe19</strain>
    </source>
</reference>
<proteinExistence type="predicted"/>
<gene>
    <name evidence="1" type="ORF">NM208_g13417</name>
</gene>
<keyword evidence="2" id="KW-1185">Reference proteome</keyword>
<organism evidence="1 2">
    <name type="scientific">Fusarium decemcellulare</name>
    <dbReference type="NCBI Taxonomy" id="57161"/>
    <lineage>
        <taxon>Eukaryota</taxon>
        <taxon>Fungi</taxon>
        <taxon>Dikarya</taxon>
        <taxon>Ascomycota</taxon>
        <taxon>Pezizomycotina</taxon>
        <taxon>Sordariomycetes</taxon>
        <taxon>Hypocreomycetidae</taxon>
        <taxon>Hypocreales</taxon>
        <taxon>Nectriaceae</taxon>
        <taxon>Fusarium</taxon>
        <taxon>Fusarium decemcellulare species complex</taxon>
    </lineage>
</organism>
<comment type="caution">
    <text evidence="1">The sequence shown here is derived from an EMBL/GenBank/DDBJ whole genome shotgun (WGS) entry which is preliminary data.</text>
</comment>
<dbReference type="EMBL" id="JANRMS010002735">
    <property type="protein sequence ID" value="KAJ3521164.1"/>
    <property type="molecule type" value="Genomic_DNA"/>
</dbReference>
<evidence type="ECO:0000313" key="1">
    <source>
        <dbReference type="EMBL" id="KAJ3521164.1"/>
    </source>
</evidence>